<reference evidence="2 3" key="1">
    <citation type="submission" date="2021-06" db="EMBL/GenBank/DDBJ databases">
        <authorList>
            <person name="Kallberg Y."/>
            <person name="Tangrot J."/>
            <person name="Rosling A."/>
        </authorList>
    </citation>
    <scope>NUCLEOTIDE SEQUENCE [LARGE SCALE GENOMIC DNA]</scope>
    <source>
        <strain evidence="2 3">120-4 pot B 10/14</strain>
    </source>
</reference>
<evidence type="ECO:0000313" key="3">
    <source>
        <dbReference type="Proteomes" id="UP000789901"/>
    </source>
</evidence>
<protein>
    <submittedName>
        <fullName evidence="2">4714_t:CDS:1</fullName>
    </submittedName>
</protein>
<sequence length="94" mass="10546">SNLSIPESCLPNIDQASIAENSNGRAKNRKSRSKSVRISDLPNIVTARPFRGESTIHKLTKKVGELSNLHVLIEQNRKKTEEAEHETERILNSN</sequence>
<dbReference type="EMBL" id="CAJVQB010130805">
    <property type="protein sequence ID" value="CAG8853922.1"/>
    <property type="molecule type" value="Genomic_DNA"/>
</dbReference>
<feature type="compositionally biased region" description="Basic residues" evidence="1">
    <location>
        <begin position="26"/>
        <end position="35"/>
    </location>
</feature>
<dbReference type="Proteomes" id="UP000789901">
    <property type="component" value="Unassembled WGS sequence"/>
</dbReference>
<keyword evidence="3" id="KW-1185">Reference proteome</keyword>
<evidence type="ECO:0000313" key="2">
    <source>
        <dbReference type="EMBL" id="CAG8853922.1"/>
    </source>
</evidence>
<feature type="region of interest" description="Disordered" evidence="1">
    <location>
        <begin position="16"/>
        <end position="37"/>
    </location>
</feature>
<evidence type="ECO:0000256" key="1">
    <source>
        <dbReference type="SAM" id="MobiDB-lite"/>
    </source>
</evidence>
<feature type="compositionally biased region" description="Polar residues" evidence="1">
    <location>
        <begin position="16"/>
        <end position="25"/>
    </location>
</feature>
<accession>A0ABN7XFA3</accession>
<name>A0ABN7XFA3_GIGMA</name>
<proteinExistence type="predicted"/>
<organism evidence="2 3">
    <name type="scientific">Gigaspora margarita</name>
    <dbReference type="NCBI Taxonomy" id="4874"/>
    <lineage>
        <taxon>Eukaryota</taxon>
        <taxon>Fungi</taxon>
        <taxon>Fungi incertae sedis</taxon>
        <taxon>Mucoromycota</taxon>
        <taxon>Glomeromycotina</taxon>
        <taxon>Glomeromycetes</taxon>
        <taxon>Diversisporales</taxon>
        <taxon>Gigasporaceae</taxon>
        <taxon>Gigaspora</taxon>
    </lineage>
</organism>
<gene>
    <name evidence="2" type="ORF">GMARGA_LOCUS42743</name>
</gene>
<feature type="non-terminal residue" evidence="2">
    <location>
        <position position="1"/>
    </location>
</feature>
<comment type="caution">
    <text evidence="2">The sequence shown here is derived from an EMBL/GenBank/DDBJ whole genome shotgun (WGS) entry which is preliminary data.</text>
</comment>